<feature type="region of interest" description="Disordered" evidence="8">
    <location>
        <begin position="693"/>
        <end position="749"/>
    </location>
</feature>
<dbReference type="InterPro" id="IPR036875">
    <property type="entry name" value="Znf_CCHC_sf"/>
</dbReference>
<evidence type="ECO:0000313" key="10">
    <source>
        <dbReference type="EMBL" id="CAB0033039.1"/>
    </source>
</evidence>
<dbReference type="GO" id="GO:0004519">
    <property type="term" value="F:endonuclease activity"/>
    <property type="evidence" value="ECO:0007669"/>
    <property type="project" value="UniProtKB-KW"/>
</dbReference>
<name>A0A6H5I539_9HYME</name>
<dbReference type="OrthoDB" id="413122at2759"/>
<dbReference type="GO" id="GO:0015074">
    <property type="term" value="P:DNA integration"/>
    <property type="evidence" value="ECO:0007669"/>
    <property type="project" value="InterPro"/>
</dbReference>
<keyword evidence="2" id="KW-0808">Transferase</keyword>
<evidence type="ECO:0000256" key="3">
    <source>
        <dbReference type="ARBA" id="ARBA00022695"/>
    </source>
</evidence>
<feature type="region of interest" description="Disordered" evidence="8">
    <location>
        <begin position="14"/>
        <end position="37"/>
    </location>
</feature>
<dbReference type="FunFam" id="1.10.340.70:FF:000001">
    <property type="entry name" value="Retrovirus-related Pol polyprotein from transposon gypsy-like Protein"/>
    <property type="match status" value="1"/>
</dbReference>
<keyword evidence="7" id="KW-0695">RNA-directed DNA polymerase</keyword>
<dbReference type="PROSITE" id="PS50994">
    <property type="entry name" value="INTEGRASE"/>
    <property type="match status" value="1"/>
</dbReference>
<gene>
    <name evidence="10" type="ORF">TBRA_LOCUS4961</name>
</gene>
<feature type="domain" description="Integrase catalytic" evidence="9">
    <location>
        <begin position="1033"/>
        <end position="1191"/>
    </location>
</feature>
<dbReference type="CDD" id="cd09274">
    <property type="entry name" value="RNase_HI_RT_Ty3"/>
    <property type="match status" value="1"/>
</dbReference>
<dbReference type="InterPro" id="IPR001878">
    <property type="entry name" value="Znf_CCHC"/>
</dbReference>
<dbReference type="EC" id="2.7.7.49" evidence="1"/>
<dbReference type="SMART" id="SM00343">
    <property type="entry name" value="ZnF_C2HC"/>
    <property type="match status" value="2"/>
</dbReference>
<dbReference type="InterPro" id="IPR036397">
    <property type="entry name" value="RNaseH_sf"/>
</dbReference>
<feature type="region of interest" description="Disordered" evidence="8">
    <location>
        <begin position="1404"/>
        <end position="1441"/>
    </location>
</feature>
<dbReference type="EMBL" id="CADCXV010000697">
    <property type="protein sequence ID" value="CAB0033039.1"/>
    <property type="molecule type" value="Genomic_DNA"/>
</dbReference>
<dbReference type="InterPro" id="IPR041588">
    <property type="entry name" value="Integrase_H2C2"/>
</dbReference>
<dbReference type="SUPFAM" id="SSF57756">
    <property type="entry name" value="Retrovirus zinc finger-like domains"/>
    <property type="match status" value="1"/>
</dbReference>
<keyword evidence="3" id="KW-0548">Nucleotidyltransferase</keyword>
<evidence type="ECO:0000256" key="4">
    <source>
        <dbReference type="ARBA" id="ARBA00022722"/>
    </source>
</evidence>
<evidence type="ECO:0000256" key="6">
    <source>
        <dbReference type="ARBA" id="ARBA00022801"/>
    </source>
</evidence>
<evidence type="ECO:0000256" key="8">
    <source>
        <dbReference type="SAM" id="MobiDB-lite"/>
    </source>
</evidence>
<protein>
    <recommendedName>
        <fullName evidence="1">RNA-directed DNA polymerase</fullName>
        <ecNumber evidence="1">2.7.7.49</ecNumber>
    </recommendedName>
</protein>
<dbReference type="InterPro" id="IPR043502">
    <property type="entry name" value="DNA/RNA_pol_sf"/>
</dbReference>
<evidence type="ECO:0000259" key="9">
    <source>
        <dbReference type="PROSITE" id="PS50994"/>
    </source>
</evidence>
<evidence type="ECO:0000256" key="7">
    <source>
        <dbReference type="ARBA" id="ARBA00022918"/>
    </source>
</evidence>
<dbReference type="Pfam" id="PF17921">
    <property type="entry name" value="Integrase_H2C2"/>
    <property type="match status" value="1"/>
</dbReference>
<feature type="region of interest" description="Disordered" evidence="8">
    <location>
        <begin position="342"/>
        <end position="422"/>
    </location>
</feature>
<dbReference type="PANTHER" id="PTHR37984:SF5">
    <property type="entry name" value="PROTEIN NYNRIN-LIKE"/>
    <property type="match status" value="1"/>
</dbReference>
<dbReference type="Pfam" id="PF17917">
    <property type="entry name" value="RT_RNaseH"/>
    <property type="match status" value="1"/>
</dbReference>
<dbReference type="InterPro" id="IPR050951">
    <property type="entry name" value="Retrovirus_Pol_polyprotein"/>
</dbReference>
<dbReference type="GO" id="GO:0003676">
    <property type="term" value="F:nucleic acid binding"/>
    <property type="evidence" value="ECO:0007669"/>
    <property type="project" value="InterPro"/>
</dbReference>
<feature type="compositionally biased region" description="Gly residues" evidence="8">
    <location>
        <begin position="1429"/>
        <end position="1440"/>
    </location>
</feature>
<proteinExistence type="predicted"/>
<keyword evidence="5" id="KW-0255">Endonuclease</keyword>
<dbReference type="Proteomes" id="UP000479190">
    <property type="component" value="Unassembled WGS sequence"/>
</dbReference>
<feature type="region of interest" description="Disordered" evidence="8">
    <location>
        <begin position="84"/>
        <end position="116"/>
    </location>
</feature>
<evidence type="ECO:0000256" key="1">
    <source>
        <dbReference type="ARBA" id="ARBA00012493"/>
    </source>
</evidence>
<feature type="compositionally biased region" description="Basic and acidic residues" evidence="8">
    <location>
        <begin position="367"/>
        <end position="394"/>
    </location>
</feature>
<evidence type="ECO:0000256" key="5">
    <source>
        <dbReference type="ARBA" id="ARBA00022759"/>
    </source>
</evidence>
<feature type="compositionally biased region" description="Polar residues" evidence="8">
    <location>
        <begin position="722"/>
        <end position="743"/>
    </location>
</feature>
<keyword evidence="4" id="KW-0540">Nuclease</keyword>
<dbReference type="SUPFAM" id="SSF56672">
    <property type="entry name" value="DNA/RNA polymerases"/>
    <property type="match status" value="1"/>
</dbReference>
<evidence type="ECO:0000313" key="11">
    <source>
        <dbReference type="Proteomes" id="UP000479190"/>
    </source>
</evidence>
<dbReference type="GO" id="GO:0042575">
    <property type="term" value="C:DNA polymerase complex"/>
    <property type="evidence" value="ECO:0007669"/>
    <property type="project" value="UniProtKB-ARBA"/>
</dbReference>
<dbReference type="GO" id="GO:0008270">
    <property type="term" value="F:zinc ion binding"/>
    <property type="evidence" value="ECO:0007669"/>
    <property type="project" value="InterPro"/>
</dbReference>
<dbReference type="SUPFAM" id="SSF53098">
    <property type="entry name" value="Ribonuclease H-like"/>
    <property type="match status" value="1"/>
</dbReference>
<dbReference type="GO" id="GO:0016787">
    <property type="term" value="F:hydrolase activity"/>
    <property type="evidence" value="ECO:0007669"/>
    <property type="project" value="UniProtKB-KW"/>
</dbReference>
<keyword evidence="11" id="KW-1185">Reference proteome</keyword>
<dbReference type="Gene3D" id="1.10.340.70">
    <property type="match status" value="1"/>
</dbReference>
<accession>A0A6H5I539</accession>
<dbReference type="PANTHER" id="PTHR37984">
    <property type="entry name" value="PROTEIN CBG26694"/>
    <property type="match status" value="1"/>
</dbReference>
<reference evidence="10 11" key="1">
    <citation type="submission" date="2020-02" db="EMBL/GenBank/DDBJ databases">
        <authorList>
            <person name="Ferguson B K."/>
        </authorList>
    </citation>
    <scope>NUCLEOTIDE SEQUENCE [LARGE SCALE GENOMIC DNA]</scope>
</reference>
<keyword evidence="6" id="KW-0378">Hydrolase</keyword>
<sequence>MGLLNIPLTAPLPSKIAQEHSTGSESADATSSPKKDTRKEEKMQCQYCFKYNHVAADCRKLKHDLLFCNNCHLRGHEAATCRRQGQASAQTPEKDTNASSDQNENSKRNSTGNPKYRDASDYAIGAILGQGEIGSDYACAYASRCLKSAELRYPTYDKELLAVVFGKEQFYYYLWGRKFTVVTDHQPLVHFHKTKKPELRFNRLKAELRGYEFSIVYRRGRVNNNVDALSRNPTSCDTSDLTRAQLYELADKQEREDNDLSGEKDHPPGRIFTIRTKRVTDGGERIDKDKYDDNSDCDSTDFFQQVTRKHRRTESPMPLVRQAKLDAKRKISDIINLDKRPRKTNSHCIADNTKNAFPARSHNAQKSRKDEEENIHLNAESEPHTTQKLIRRDSSPCSVCTDPDVGQPQPDGITDHSDKTGTRVSNIIESSEDDTQHEDNITNDGSPVFIRRPLKDVARDLSTKLQVDIKEGSFDGKQGLQINVWELPVNTEAKNEPNIVRSSENLALNIDSSPFKDYASKPSPTLPHISESSRLLDETTQINDHQDAYVCKTFTEHHSCAAPQDTLFRSDDIPSKPRGNCLFYSLIKICDLNMSAIQLRRQLLNSPFIASCSDPAETVCTLSSDTEFGDIECIYVFANEYKQNVCVHFKTDNGYIYCHVVVDTNKPFIHLHLQDIHFTPYLPVKIITTSENQQAFKTRHPHSKRDIHSASSKPSDVHALAGTSQSSSMKPDTQAPVSDSANESPGEAALARDKDIYENKSTHHEQIAQQLLFDDPTSSKQPKNTVAHTALVKYSVSKTRPPKDKPPWICSENPLFDGLTVVRNHPFKFNDNLVFAMTASPHLKSETLDALIERGYLPNDYFENKQMIVGETYEIHNTFSHMYCMIVKQHINDQCRKKDLLKCLNNLKRLVNASHVANIGLARDLTFLNIREWQYISEHFNTIFKGSHIKATLYLNNLPVPPVESRFQLIKEYHESSSAGHRGINTTYNRLACDYYWRNMRQDVEAFVKRCECCQTEKLIRVKTKLPMIITDTTSRPFEKLSLDFYGPLKHSSRKNHYVLTMQDCLSKFIILTPCKRANAHEVAKALIERVICYFGPPSSILTDNGTHFQNNLLRDLANIFKITKLRSCVYRPQTQGAIERMHHTLTEYLKKYTNETMQWDDCLPLAQHAYNTTQHESTGFSPIEVLLGFKARTPTSFAPPKDYYAYDDYIKDTITELSHVQTLAAMNLQQAKHRSKHYYDTKLNVKHFREGEMIYLLKEPQVGKFYTDYTGPFEIIEINNDTKNPDRSQANLEIIFYPGERENSHIYFNDGLGVRQYLQVIHRQRRSRHLPQIENDNKGDNVDDNVIDELLHALGINAAVPQDQVGGIFENGVPPDERIRLAPLQVRIEDLPDNIADVQKFPRQRRGRGRQRAAAARGRRVGEARGAARGGARGRGGARNGVRAAEGAFHPDEQPNEEDGVLEPVVDAPAVVLNQNLQVQAFATTKRRCSGRGWRSSRA</sequence>
<feature type="compositionally biased region" description="Polar residues" evidence="8">
    <location>
        <begin position="19"/>
        <end position="32"/>
    </location>
</feature>
<dbReference type="InterPro" id="IPR041373">
    <property type="entry name" value="RT_RNaseH"/>
</dbReference>
<dbReference type="InterPro" id="IPR012337">
    <property type="entry name" value="RNaseH-like_sf"/>
</dbReference>
<evidence type="ECO:0000256" key="2">
    <source>
        <dbReference type="ARBA" id="ARBA00022679"/>
    </source>
</evidence>
<dbReference type="InterPro" id="IPR001584">
    <property type="entry name" value="Integrase_cat-core"/>
</dbReference>
<dbReference type="FunFam" id="3.30.420.10:FF:000032">
    <property type="entry name" value="Retrovirus-related Pol polyprotein from transposon 297-like Protein"/>
    <property type="match status" value="1"/>
</dbReference>
<dbReference type="Pfam" id="PF00665">
    <property type="entry name" value="rve"/>
    <property type="match status" value="1"/>
</dbReference>
<dbReference type="CDD" id="cd22792">
    <property type="entry name" value="OTU_RDRP-like"/>
    <property type="match status" value="1"/>
</dbReference>
<dbReference type="Gene3D" id="3.30.420.10">
    <property type="entry name" value="Ribonuclease H-like superfamily/Ribonuclease H"/>
    <property type="match status" value="1"/>
</dbReference>
<organism evidence="10 11">
    <name type="scientific">Trichogramma brassicae</name>
    <dbReference type="NCBI Taxonomy" id="86971"/>
    <lineage>
        <taxon>Eukaryota</taxon>
        <taxon>Metazoa</taxon>
        <taxon>Ecdysozoa</taxon>
        <taxon>Arthropoda</taxon>
        <taxon>Hexapoda</taxon>
        <taxon>Insecta</taxon>
        <taxon>Pterygota</taxon>
        <taxon>Neoptera</taxon>
        <taxon>Endopterygota</taxon>
        <taxon>Hymenoptera</taxon>
        <taxon>Apocrita</taxon>
        <taxon>Proctotrupomorpha</taxon>
        <taxon>Chalcidoidea</taxon>
        <taxon>Trichogrammatidae</taxon>
        <taxon>Trichogramma</taxon>
    </lineage>
</organism>
<dbReference type="GO" id="GO:0003964">
    <property type="term" value="F:RNA-directed DNA polymerase activity"/>
    <property type="evidence" value="ECO:0007669"/>
    <property type="project" value="UniProtKB-KW"/>
</dbReference>
<feature type="compositionally biased region" description="Polar residues" evidence="8">
    <location>
        <begin position="84"/>
        <end position="113"/>
    </location>
</feature>